<dbReference type="Proteomes" id="UP000617544">
    <property type="component" value="Unassembled WGS sequence"/>
</dbReference>
<evidence type="ECO:0000313" key="3">
    <source>
        <dbReference type="Proteomes" id="UP000617544"/>
    </source>
</evidence>
<dbReference type="GeneID" id="1443633"/>
<name>A0A832T2X7_PYRHR</name>
<reference evidence="2" key="1">
    <citation type="journal article" date="2020" name="bioRxiv">
        <title>A rank-normalized archaeal taxonomy based on genome phylogeny resolves widespread incomplete and uneven classifications.</title>
        <authorList>
            <person name="Rinke C."/>
            <person name="Chuvochina M."/>
            <person name="Mussig A.J."/>
            <person name="Chaumeil P.-A."/>
            <person name="Waite D.W."/>
            <person name="Whitman W.B."/>
            <person name="Parks D.H."/>
            <person name="Hugenholtz P."/>
        </authorList>
    </citation>
    <scope>NUCLEOTIDE SEQUENCE</scope>
    <source>
        <strain evidence="2">UBA8834</strain>
    </source>
</reference>
<evidence type="ECO:0000256" key="1">
    <source>
        <dbReference type="SAM" id="Phobius"/>
    </source>
</evidence>
<evidence type="ECO:0000313" key="2">
    <source>
        <dbReference type="EMBL" id="HII60311.1"/>
    </source>
</evidence>
<keyword evidence="1" id="KW-0812">Transmembrane</keyword>
<accession>A0A832T2X7</accession>
<sequence length="98" mass="10989">MGYDEYLTVIVFGIGITLTLIFKNYDFLIIPSLGIPIILGYLGRKENILAKSQIFERDTILMIALIAFIVVILNYMIDPRIGLLVLGLIMPIIFAIKG</sequence>
<comment type="caution">
    <text evidence="2">The sequence shown here is derived from an EMBL/GenBank/DDBJ whole genome shotgun (WGS) entry which is preliminary data.</text>
</comment>
<gene>
    <name evidence="2" type="ORF">HA331_00840</name>
</gene>
<keyword evidence="1" id="KW-1133">Transmembrane helix</keyword>
<feature type="transmembrane region" description="Helical" evidence="1">
    <location>
        <begin position="6"/>
        <end position="39"/>
    </location>
</feature>
<feature type="transmembrane region" description="Helical" evidence="1">
    <location>
        <begin position="81"/>
        <end position="96"/>
    </location>
</feature>
<keyword evidence="1" id="KW-0472">Membrane</keyword>
<organism evidence="2 3">
    <name type="scientific">Pyrococcus horikoshii</name>
    <dbReference type="NCBI Taxonomy" id="53953"/>
    <lineage>
        <taxon>Archaea</taxon>
        <taxon>Methanobacteriati</taxon>
        <taxon>Methanobacteriota</taxon>
        <taxon>Thermococci</taxon>
        <taxon>Thermococcales</taxon>
        <taxon>Thermococcaceae</taxon>
        <taxon>Pyrococcus</taxon>
    </lineage>
</organism>
<dbReference type="RefSeq" id="WP_010885396.1">
    <property type="nucleotide sequence ID" value="NZ_DUJN01000002.1"/>
</dbReference>
<feature type="transmembrane region" description="Helical" evidence="1">
    <location>
        <begin position="59"/>
        <end position="75"/>
    </location>
</feature>
<dbReference type="AlphaFoldDB" id="A0A832T2X7"/>
<dbReference type="EMBL" id="DUJN01000002">
    <property type="protein sequence ID" value="HII60311.1"/>
    <property type="molecule type" value="Genomic_DNA"/>
</dbReference>
<protein>
    <submittedName>
        <fullName evidence="2">Uncharacterized protein</fullName>
    </submittedName>
</protein>
<proteinExistence type="predicted"/>